<dbReference type="InterPro" id="IPR036443">
    <property type="entry name" value="Znf_RanBP2_sf"/>
</dbReference>
<dbReference type="GO" id="GO:0008237">
    <property type="term" value="F:metallopeptidase activity"/>
    <property type="evidence" value="ECO:0007669"/>
    <property type="project" value="TreeGrafter"/>
</dbReference>
<keyword evidence="2 4" id="KW-0863">Zinc-finger</keyword>
<organism evidence="8 9">
    <name type="scientific">Rhizoctonia solani</name>
    <dbReference type="NCBI Taxonomy" id="456999"/>
    <lineage>
        <taxon>Eukaryota</taxon>
        <taxon>Fungi</taxon>
        <taxon>Dikarya</taxon>
        <taxon>Basidiomycota</taxon>
        <taxon>Agaricomycotina</taxon>
        <taxon>Agaricomycetes</taxon>
        <taxon>Cantharellales</taxon>
        <taxon>Ceratobasidiaceae</taxon>
        <taxon>Rhizoctonia</taxon>
    </lineage>
</organism>
<dbReference type="InterPro" id="IPR001876">
    <property type="entry name" value="Znf_RanBP2"/>
</dbReference>
<name>A0A8H3G5C1_9AGAM</name>
<protein>
    <recommendedName>
        <fullName evidence="10">WLM-domain-containing protein</fullName>
    </recommendedName>
</protein>
<dbReference type="PANTHER" id="PTHR46622:SF1">
    <property type="entry name" value="DNA-DEPENDENT METALLOPROTEASE WSS1"/>
    <property type="match status" value="1"/>
</dbReference>
<dbReference type="GO" id="GO:0006281">
    <property type="term" value="P:DNA repair"/>
    <property type="evidence" value="ECO:0007669"/>
    <property type="project" value="TreeGrafter"/>
</dbReference>
<keyword evidence="1" id="KW-0479">Metal-binding</keyword>
<gene>
    <name evidence="8" type="ORF">RDB_LOCUS49909</name>
</gene>
<feature type="compositionally biased region" description="Basic and acidic residues" evidence="5">
    <location>
        <begin position="224"/>
        <end position="233"/>
    </location>
</feature>
<evidence type="ECO:0000256" key="5">
    <source>
        <dbReference type="SAM" id="MobiDB-lite"/>
    </source>
</evidence>
<proteinExistence type="predicted"/>
<evidence type="ECO:0000256" key="1">
    <source>
        <dbReference type="ARBA" id="ARBA00022723"/>
    </source>
</evidence>
<keyword evidence="3" id="KW-0862">Zinc</keyword>
<dbReference type="GO" id="GO:0008270">
    <property type="term" value="F:zinc ion binding"/>
    <property type="evidence" value="ECO:0007669"/>
    <property type="project" value="UniProtKB-KW"/>
</dbReference>
<dbReference type="PANTHER" id="PTHR46622">
    <property type="entry name" value="DNA-DEPENDENT METALLOPROTEASE WSS1"/>
    <property type="match status" value="1"/>
</dbReference>
<dbReference type="SMART" id="SM00547">
    <property type="entry name" value="ZnF_RBZ"/>
    <property type="match status" value="3"/>
</dbReference>
<reference evidence="8" key="1">
    <citation type="submission" date="2021-01" db="EMBL/GenBank/DDBJ databases">
        <authorList>
            <person name="Kaushik A."/>
        </authorList>
    </citation>
    <scope>NUCLEOTIDE SEQUENCE</scope>
    <source>
        <strain evidence="8">AG4-R118</strain>
    </source>
</reference>
<feature type="domain" description="RanBP2-type" evidence="6">
    <location>
        <begin position="378"/>
        <end position="407"/>
    </location>
</feature>
<comment type="caution">
    <text evidence="8">The sequence shown here is derived from an EMBL/GenBank/DDBJ whole genome shotgun (WGS) entry which is preliminary data.</text>
</comment>
<dbReference type="SUPFAM" id="SSF90209">
    <property type="entry name" value="Ran binding protein zinc finger-like"/>
    <property type="match status" value="1"/>
</dbReference>
<evidence type="ECO:0000313" key="9">
    <source>
        <dbReference type="Proteomes" id="UP000663888"/>
    </source>
</evidence>
<evidence type="ECO:0000256" key="4">
    <source>
        <dbReference type="PROSITE-ProRule" id="PRU00322"/>
    </source>
</evidence>
<feature type="non-terminal residue" evidence="8">
    <location>
        <position position="1"/>
    </location>
</feature>
<feature type="region of interest" description="Disordered" evidence="5">
    <location>
        <begin position="204"/>
        <end position="233"/>
    </location>
</feature>
<dbReference type="PROSITE" id="PS01358">
    <property type="entry name" value="ZF_RANBP2_1"/>
    <property type="match status" value="2"/>
</dbReference>
<dbReference type="AlphaFoldDB" id="A0A8H3G5C1"/>
<evidence type="ECO:0000256" key="3">
    <source>
        <dbReference type="ARBA" id="ARBA00022833"/>
    </source>
</evidence>
<dbReference type="PROSITE" id="PS50199">
    <property type="entry name" value="ZF_RANBP2_2"/>
    <property type="match status" value="1"/>
</dbReference>
<evidence type="ECO:0000259" key="6">
    <source>
        <dbReference type="PROSITE" id="PS50199"/>
    </source>
</evidence>
<evidence type="ECO:0000259" key="7">
    <source>
        <dbReference type="PROSITE" id="PS51397"/>
    </source>
</evidence>
<accession>A0A8H3G5C1</accession>
<dbReference type="InterPro" id="IPR013536">
    <property type="entry name" value="WLM_dom"/>
</dbReference>
<dbReference type="Proteomes" id="UP000663888">
    <property type="component" value="Unassembled WGS sequence"/>
</dbReference>
<dbReference type="PROSITE" id="PS51397">
    <property type="entry name" value="WLM"/>
    <property type="match status" value="1"/>
</dbReference>
<dbReference type="Pfam" id="PF00641">
    <property type="entry name" value="Zn_ribbon_RanBP"/>
    <property type="match status" value="1"/>
</dbReference>
<dbReference type="InterPro" id="IPR053000">
    <property type="entry name" value="WSS1-like_metalloprotease"/>
</dbReference>
<sequence>MSLVRAFTHLANQLRAPEALHTLKRVADLVHPIMKKHGWVLPVLAEFFPDDERLLGEPVCTHIRSDNRAKSHFNLPLMSTSNGFLITNQGLNINSGDKILIRLRPARSPGTFYPIEQLVRVMLHELTHNVHGPHDERFYTFLNKLEDEYDALLLGGWRGTGFYAPGERLGSRGQGLWGSGERGNFDTDGRRKALQAAETRLRAEGFRSGGRLGGPGSSARSGKTRQDLAAEAAERRRIDEQLCAAAHPSADREATRAAIDSITSVVEDADLAEALQLSSVLAESKSHLDPEGVINANPSTSHTRATVNCLDHGTLDESIIEISDSDSDSDNGSVPQRARPSLNIRQCPSCTYINPAELARELCMMCETPLSNISAQSQEGMWACVVCTLSNQPTVGECGACGFPKERKDWAPKRIIHDNGEPSGVEQTSDVTWTCELCTLINVYASRVCSLCDAPCPLIVPPSSGPSHAAIPFAPRPHSQPGD</sequence>
<dbReference type="GO" id="GO:0005634">
    <property type="term" value="C:nucleus"/>
    <property type="evidence" value="ECO:0007669"/>
    <property type="project" value="TreeGrafter"/>
</dbReference>
<dbReference type="Gene3D" id="4.10.1060.10">
    <property type="entry name" value="Zinc finger, RanBP2-type"/>
    <property type="match status" value="1"/>
</dbReference>
<evidence type="ECO:0008006" key="10">
    <source>
        <dbReference type="Google" id="ProtNLM"/>
    </source>
</evidence>
<evidence type="ECO:0000313" key="8">
    <source>
        <dbReference type="EMBL" id="CAE6441144.1"/>
    </source>
</evidence>
<feature type="domain" description="WLM" evidence="7">
    <location>
        <begin position="1"/>
        <end position="202"/>
    </location>
</feature>
<dbReference type="Pfam" id="PF08325">
    <property type="entry name" value="WLM"/>
    <property type="match status" value="1"/>
</dbReference>
<evidence type="ECO:0000256" key="2">
    <source>
        <dbReference type="ARBA" id="ARBA00022771"/>
    </source>
</evidence>
<feature type="compositionally biased region" description="Gly residues" evidence="5">
    <location>
        <begin position="207"/>
        <end position="216"/>
    </location>
</feature>
<dbReference type="EMBL" id="CAJMWX010000969">
    <property type="protein sequence ID" value="CAE6441144.1"/>
    <property type="molecule type" value="Genomic_DNA"/>
</dbReference>